<evidence type="ECO:0000259" key="10">
    <source>
        <dbReference type="PROSITE" id="PS50853"/>
    </source>
</evidence>
<evidence type="ECO:0000256" key="4">
    <source>
        <dbReference type="ARBA" id="ARBA00022729"/>
    </source>
</evidence>
<accession>A0A2N9PAR6</accession>
<proteinExistence type="inferred from homology"/>
<evidence type="ECO:0000256" key="5">
    <source>
        <dbReference type="ARBA" id="ARBA00022801"/>
    </source>
</evidence>
<keyword evidence="6" id="KW-0862">Zinc</keyword>
<keyword evidence="5" id="KW-0378">Hydrolase</keyword>
<dbReference type="InterPro" id="IPR036116">
    <property type="entry name" value="FN3_sf"/>
</dbReference>
<evidence type="ECO:0000256" key="1">
    <source>
        <dbReference type="ARBA" id="ARBA00008721"/>
    </source>
</evidence>
<evidence type="ECO:0000313" key="11">
    <source>
        <dbReference type="EMBL" id="SPE77413.1"/>
    </source>
</evidence>
<dbReference type="GO" id="GO:0006508">
    <property type="term" value="P:proteolysis"/>
    <property type="evidence" value="ECO:0007669"/>
    <property type="project" value="UniProtKB-KW"/>
</dbReference>
<reference evidence="11 12" key="1">
    <citation type="submission" date="2018-02" db="EMBL/GenBank/DDBJ databases">
        <authorList>
            <person name="Cohen D.B."/>
            <person name="Kent A.D."/>
        </authorList>
    </citation>
    <scope>NUCLEOTIDE SEQUENCE [LARGE SCALE GENOMIC DNA]</scope>
    <source>
        <strain evidence="11">CIP109753</strain>
    </source>
</reference>
<sequence>MKKALILISLLLSLEGSLFAQILECGTKEQNEITLRKNPNALKKRNEFEIFTKKFVENLHKNKSTNNKALATSYIIPVVFHIYGTTQSGKSVTYEKIVNALNAVNNDFNGLNDDFNSVEPFFQSRRATLNIQFRLAKIDPNGGNTTGVVFHSIKNGYGNGGGYDTQIAADAWDNKKYVNVYIQNDLYNQNIYNNSGVAWYPDLNMTNNNTARIVFNGAYLLGNTDKEFSSTLTHEFGHFFNLIHTFEDGCTGTDQVDDTPKEDAKHSLNCTPGTNCDGDKVNIENYMGYNGARGCYKMFTRGQVDRMIAAMQHEARISLWQNSNLLATGVYDNQLASISAPLSIYKENLSNNGSFTQTNELSLTGGKTFSLSSGKLIQGTHYTLTNFPQGLNPVITLINNSKATLTLEGLAQNHQISNNILASIKFLPAAFSGGINNLISDKLNIKFDFIDPYGIFLAKGQPNWMATPSQTWLFFSTEKGDDTSYGFWLFETDKYKLETYGKRLICNANTRNITRLTKGTEINSSSNFTAPGAYPNQLDVINPSYNDWRGQIGYIGYEYKIDGNICYGYFKVEPVSGSEGYRITEYAYNTQPGAPIKAGEKDQQVLLTSPSNLTSYINNNAVILNWNDKNTTEDGFYVEKSINGGTYQIIKTLVANTSTYTDNSISSGISYKYRVSAYKGSEKSGYSNETIIMAPNDYIDYCKANSTNTNEYIKTIKLGSFSNTSGADLDGYGNYTAKTISLKSGEQVSTLLTPGFTSSSLNESWTIWIDYNDNRQFENSEIVLKTALTNKEYAGSFSIPSTTKGTFRMRITMRYNDTSNTPCGNINNGEIEDYTVQIQEQSTTLQTPYAYLNGGISKNGFYALWDTVPNANSYEVQLNTSGTWYTVGTSTSYYLYILKPGSSTQFQFRVKALNSTAQSNWSNPVNVTLPLTGPINKEESKFIISPNPATDQVTFTLSENSSNDNWIEIYNNLGQLVRTTRPMENYSVQNLPRGLYEVKLISKEGIQESKRIFLK</sequence>
<dbReference type="GO" id="GO:0008237">
    <property type="term" value="F:metallopeptidase activity"/>
    <property type="evidence" value="ECO:0007669"/>
    <property type="project" value="UniProtKB-KW"/>
</dbReference>
<dbReference type="Pfam" id="PF05572">
    <property type="entry name" value="Peptidase_M43"/>
    <property type="match status" value="1"/>
</dbReference>
<dbReference type="InterPro" id="IPR024079">
    <property type="entry name" value="MetalloPept_cat_dom_sf"/>
</dbReference>
<name>A0A2N9PAR6_9FLAO</name>
<dbReference type="GO" id="GO:0046872">
    <property type="term" value="F:metal ion binding"/>
    <property type="evidence" value="ECO:0007669"/>
    <property type="project" value="UniProtKB-KW"/>
</dbReference>
<dbReference type="InterPro" id="IPR045474">
    <property type="entry name" value="GEVED"/>
</dbReference>
<dbReference type="InterPro" id="IPR003961">
    <property type="entry name" value="FN3_dom"/>
</dbReference>
<dbReference type="Pfam" id="PF18962">
    <property type="entry name" value="Por_Secre_tail"/>
    <property type="match status" value="1"/>
</dbReference>
<dbReference type="NCBIfam" id="TIGR04183">
    <property type="entry name" value="Por_Secre_tail"/>
    <property type="match status" value="1"/>
</dbReference>
<dbReference type="SUPFAM" id="SSF55486">
    <property type="entry name" value="Metalloproteases ('zincins'), catalytic domain"/>
    <property type="match status" value="1"/>
</dbReference>
<evidence type="ECO:0000256" key="6">
    <source>
        <dbReference type="ARBA" id="ARBA00022833"/>
    </source>
</evidence>
<dbReference type="EMBL" id="OLKH01000083">
    <property type="protein sequence ID" value="SPE77413.1"/>
    <property type="molecule type" value="Genomic_DNA"/>
</dbReference>
<dbReference type="InterPro" id="IPR026444">
    <property type="entry name" value="Secre_tail"/>
</dbReference>
<dbReference type="Gene3D" id="2.60.40.10">
    <property type="entry name" value="Immunoglobulins"/>
    <property type="match status" value="2"/>
</dbReference>
<organism evidence="11 12">
    <name type="scientific">Flavobacterium columnare</name>
    <dbReference type="NCBI Taxonomy" id="996"/>
    <lineage>
        <taxon>Bacteria</taxon>
        <taxon>Pseudomonadati</taxon>
        <taxon>Bacteroidota</taxon>
        <taxon>Flavobacteriia</taxon>
        <taxon>Flavobacteriales</taxon>
        <taxon>Flavobacteriaceae</taxon>
        <taxon>Flavobacterium</taxon>
    </lineage>
</organism>
<dbReference type="PANTHER" id="PTHR47466">
    <property type="match status" value="1"/>
</dbReference>
<dbReference type="SUPFAM" id="SSF49265">
    <property type="entry name" value="Fibronectin type III"/>
    <property type="match status" value="2"/>
</dbReference>
<dbReference type="PANTHER" id="PTHR47466:SF1">
    <property type="entry name" value="METALLOPROTEASE MEP1 (AFU_ORTHOLOGUE AFUA_1G07730)-RELATED"/>
    <property type="match status" value="1"/>
</dbReference>
<keyword evidence="8" id="KW-1015">Disulfide bond</keyword>
<dbReference type="PROSITE" id="PS50853">
    <property type="entry name" value="FN3"/>
    <property type="match status" value="1"/>
</dbReference>
<gene>
    <name evidence="11" type="ORF">FLACOL_01406</name>
</gene>
<dbReference type="Proteomes" id="UP000238180">
    <property type="component" value="Unassembled WGS sequence"/>
</dbReference>
<keyword evidence="7" id="KW-0482">Metalloprotease</keyword>
<evidence type="ECO:0000256" key="7">
    <source>
        <dbReference type="ARBA" id="ARBA00023049"/>
    </source>
</evidence>
<evidence type="ECO:0000256" key="2">
    <source>
        <dbReference type="ARBA" id="ARBA00022670"/>
    </source>
</evidence>
<feature type="signal peptide" evidence="9">
    <location>
        <begin position="1"/>
        <end position="20"/>
    </location>
</feature>
<dbReference type="AlphaFoldDB" id="A0A2N9PAR6"/>
<dbReference type="CDD" id="cd00063">
    <property type="entry name" value="FN3"/>
    <property type="match status" value="2"/>
</dbReference>
<feature type="domain" description="Fibronectin type-III" evidence="10">
    <location>
        <begin position="609"/>
        <end position="697"/>
    </location>
</feature>
<evidence type="ECO:0000256" key="8">
    <source>
        <dbReference type="ARBA" id="ARBA00023157"/>
    </source>
</evidence>
<evidence type="ECO:0000256" key="9">
    <source>
        <dbReference type="SAM" id="SignalP"/>
    </source>
</evidence>
<dbReference type="Gene3D" id="3.40.390.10">
    <property type="entry name" value="Collagenase (Catalytic Domain)"/>
    <property type="match status" value="1"/>
</dbReference>
<keyword evidence="2" id="KW-0645">Protease</keyword>
<dbReference type="RefSeq" id="WP_105196100.1">
    <property type="nucleotide sequence ID" value="NZ_OLKH01000083.1"/>
</dbReference>
<evidence type="ECO:0000256" key="3">
    <source>
        <dbReference type="ARBA" id="ARBA00022723"/>
    </source>
</evidence>
<comment type="similarity">
    <text evidence="1">Belongs to the peptidase M43B family.</text>
</comment>
<keyword evidence="3" id="KW-0479">Metal-binding</keyword>
<evidence type="ECO:0000313" key="12">
    <source>
        <dbReference type="Proteomes" id="UP000238180"/>
    </source>
</evidence>
<dbReference type="Pfam" id="PF20009">
    <property type="entry name" value="GEVED"/>
    <property type="match status" value="1"/>
</dbReference>
<feature type="chain" id="PRO_5014970955" evidence="9">
    <location>
        <begin position="21"/>
        <end position="1015"/>
    </location>
</feature>
<dbReference type="InterPro" id="IPR013783">
    <property type="entry name" value="Ig-like_fold"/>
</dbReference>
<dbReference type="InterPro" id="IPR008754">
    <property type="entry name" value="Peptidase_M43"/>
</dbReference>
<keyword evidence="4 9" id="KW-0732">Signal</keyword>
<protein>
    <submittedName>
        <fullName evidence="11">Pregnancy-associated plasma protein-A</fullName>
    </submittedName>
</protein>